<organism evidence="1 2">
    <name type="scientific">Flaviaesturariibacter flavus</name>
    <dbReference type="NCBI Taxonomy" id="2502780"/>
    <lineage>
        <taxon>Bacteria</taxon>
        <taxon>Pseudomonadati</taxon>
        <taxon>Bacteroidota</taxon>
        <taxon>Chitinophagia</taxon>
        <taxon>Chitinophagales</taxon>
        <taxon>Chitinophagaceae</taxon>
        <taxon>Flaviaestuariibacter</taxon>
    </lineage>
</organism>
<dbReference type="OrthoDB" id="197688at2"/>
<gene>
    <name evidence="1" type="ORF">EPD60_10120</name>
</gene>
<evidence type="ECO:0000313" key="2">
    <source>
        <dbReference type="Proteomes" id="UP000295334"/>
    </source>
</evidence>
<accession>A0A4R1BBJ0</accession>
<proteinExistence type="predicted"/>
<comment type="caution">
    <text evidence="1">The sequence shown here is derived from an EMBL/GenBank/DDBJ whole genome shotgun (WGS) entry which is preliminary data.</text>
</comment>
<dbReference type="RefSeq" id="WP_131449335.1">
    <property type="nucleotide sequence ID" value="NZ_SJZI01000042.1"/>
</dbReference>
<keyword evidence="2" id="KW-1185">Reference proteome</keyword>
<sequence length="153" mass="16756">MDGLSAVELESSTDGAHFRSERRFELRPGGPLQFRVPVARSGATHYRLRLSGNSGRPEFSRVLRPGSTLLPEGLHPNPATTDVNLDVYAATDGPARYRVVSLIGSTLQQGELRLRAGSNPVRVNVAGLPRGVYQLLLEGRNGERPMPLRFVKQ</sequence>
<dbReference type="AlphaFoldDB" id="A0A4R1BBJ0"/>
<evidence type="ECO:0000313" key="1">
    <source>
        <dbReference type="EMBL" id="TCJ14344.1"/>
    </source>
</evidence>
<name>A0A4R1BBJ0_9BACT</name>
<dbReference type="Proteomes" id="UP000295334">
    <property type="component" value="Unassembled WGS sequence"/>
</dbReference>
<dbReference type="EMBL" id="SJZI01000042">
    <property type="protein sequence ID" value="TCJ14344.1"/>
    <property type="molecule type" value="Genomic_DNA"/>
</dbReference>
<protein>
    <submittedName>
        <fullName evidence="1">T9SS type A sorting domain-containing protein</fullName>
    </submittedName>
</protein>
<reference evidence="1 2" key="1">
    <citation type="submission" date="2019-03" db="EMBL/GenBank/DDBJ databases">
        <authorList>
            <person name="Kim M.K.M."/>
        </authorList>
    </citation>
    <scope>NUCLEOTIDE SEQUENCE [LARGE SCALE GENOMIC DNA]</scope>
    <source>
        <strain evidence="1 2">17J68-12</strain>
    </source>
</reference>